<keyword evidence="4" id="KW-1185">Reference proteome</keyword>
<feature type="region of interest" description="Disordered" evidence="1">
    <location>
        <begin position="516"/>
        <end position="563"/>
    </location>
</feature>
<reference evidence="3" key="1">
    <citation type="submission" date="2020-10" db="EMBL/GenBank/DDBJ databases">
        <authorList>
            <person name="Han B."/>
            <person name="Lu T."/>
            <person name="Zhao Q."/>
            <person name="Huang X."/>
            <person name="Zhao Y."/>
        </authorList>
    </citation>
    <scope>NUCLEOTIDE SEQUENCE</scope>
</reference>
<name>A0A811SHQ3_9POAL</name>
<evidence type="ECO:0000313" key="3">
    <source>
        <dbReference type="EMBL" id="CAD6342361.1"/>
    </source>
</evidence>
<dbReference type="OrthoDB" id="685289at2759"/>
<proteinExistence type="predicted"/>
<evidence type="ECO:0000313" key="4">
    <source>
        <dbReference type="Proteomes" id="UP000604825"/>
    </source>
</evidence>
<dbReference type="PANTHER" id="PTHR32166:SF74">
    <property type="entry name" value="OS05G0256350 PROTEIN"/>
    <property type="match status" value="1"/>
</dbReference>
<feature type="domain" description="DUF659" evidence="2">
    <location>
        <begin position="12"/>
        <end position="150"/>
    </location>
</feature>
<gene>
    <name evidence="3" type="ORF">NCGR_LOCUS66459</name>
</gene>
<dbReference type="AlphaFoldDB" id="A0A811SHQ3"/>
<organism evidence="3 4">
    <name type="scientific">Miscanthus lutarioriparius</name>
    <dbReference type="NCBI Taxonomy" id="422564"/>
    <lineage>
        <taxon>Eukaryota</taxon>
        <taxon>Viridiplantae</taxon>
        <taxon>Streptophyta</taxon>
        <taxon>Embryophyta</taxon>
        <taxon>Tracheophyta</taxon>
        <taxon>Spermatophyta</taxon>
        <taxon>Magnoliopsida</taxon>
        <taxon>Liliopsida</taxon>
        <taxon>Poales</taxon>
        <taxon>Poaceae</taxon>
        <taxon>PACMAD clade</taxon>
        <taxon>Panicoideae</taxon>
        <taxon>Andropogonodae</taxon>
        <taxon>Andropogoneae</taxon>
        <taxon>Saccharinae</taxon>
        <taxon>Miscanthus</taxon>
    </lineage>
</organism>
<sequence length="563" mass="65405">MVRSLDELDGPLRRQLFAINGSIEALKKYWMSEGCSILAYIDLGDDGRWMLNLAVDCSHGVSFLRSIELPSGSYDQAFVCRLVDSCIEEIGEKIVVQVIGDVGIEKTGANLPRKRPNIFWTQCAASSIDLMLEDIGHICLIKKTIAKSRSLTAFIYAQTNLLDMTRKFTNQQDLVHVGITYYTTCCLNLRSLYDKRIELKTMFISKEWEDSKWSKEAVGKKFYNLVVSNEFWHNVLYAINSFEPLVEVLRRMGSGRRSMGYIYGELMNAKKEIAFRFENKEEHYLPVWHHIDFRINLYMMKPLHLAAYYLNPWFYYQNRHEIENTEIFRDALFECACKMYQDESTQEKIVHQLKLYSTDSQSFGMVHAFSTRMDVHPVSWWQLHDGTAKELSTMALRIPWLTCGSLAYEPSWIEMIHKEKPSWIKKFQFEDSMFVTVNRRIQGKAQMRDRDHVLAYLHRDDEPFEWLVGMFPYEAQRQDNWDLLMARARSGDGVGLAKLANKLFIEAEYVASDEESDEEAPCQSIKRKTLSGASCSKREKRPRLVKGNLKDDESEGSDGNISY</sequence>
<dbReference type="InterPro" id="IPR012337">
    <property type="entry name" value="RNaseH-like_sf"/>
</dbReference>
<dbReference type="PANTHER" id="PTHR32166">
    <property type="entry name" value="OSJNBA0013A04.12 PROTEIN"/>
    <property type="match status" value="1"/>
</dbReference>
<dbReference type="InterPro" id="IPR007021">
    <property type="entry name" value="DUF659"/>
</dbReference>
<dbReference type="Proteomes" id="UP000604825">
    <property type="component" value="Unassembled WGS sequence"/>
</dbReference>
<dbReference type="SUPFAM" id="SSF53098">
    <property type="entry name" value="Ribonuclease H-like"/>
    <property type="match status" value="1"/>
</dbReference>
<accession>A0A811SHQ3</accession>
<evidence type="ECO:0000256" key="1">
    <source>
        <dbReference type="SAM" id="MobiDB-lite"/>
    </source>
</evidence>
<evidence type="ECO:0000259" key="2">
    <source>
        <dbReference type="Pfam" id="PF04937"/>
    </source>
</evidence>
<dbReference type="EMBL" id="CAJGYO010000468">
    <property type="protein sequence ID" value="CAD6342361.1"/>
    <property type="molecule type" value="Genomic_DNA"/>
</dbReference>
<protein>
    <recommendedName>
        <fullName evidence="2">DUF659 domain-containing protein</fullName>
    </recommendedName>
</protein>
<comment type="caution">
    <text evidence="3">The sequence shown here is derived from an EMBL/GenBank/DDBJ whole genome shotgun (WGS) entry which is preliminary data.</text>
</comment>
<dbReference type="Pfam" id="PF04937">
    <property type="entry name" value="DUF659"/>
    <property type="match status" value="1"/>
</dbReference>